<evidence type="ECO:0000313" key="1">
    <source>
        <dbReference type="EMBL" id="QCD90277.1"/>
    </source>
</evidence>
<evidence type="ECO:0000313" key="2">
    <source>
        <dbReference type="Proteomes" id="UP000501690"/>
    </source>
</evidence>
<name>A0A4D6LP02_VIGUN</name>
<dbReference type="EMBL" id="CP039348">
    <property type="protein sequence ID" value="QCD90277.1"/>
    <property type="molecule type" value="Genomic_DNA"/>
</dbReference>
<keyword evidence="2" id="KW-1185">Reference proteome</keyword>
<reference evidence="1 2" key="1">
    <citation type="submission" date="2019-04" db="EMBL/GenBank/DDBJ databases">
        <title>An improved genome assembly and genetic linkage map for asparagus bean, Vigna unguiculata ssp. sesquipedialis.</title>
        <authorList>
            <person name="Xia Q."/>
            <person name="Zhang R."/>
            <person name="Dong Y."/>
        </authorList>
    </citation>
    <scope>NUCLEOTIDE SEQUENCE [LARGE SCALE GENOMIC DNA]</scope>
    <source>
        <tissue evidence="1">Leaf</tissue>
    </source>
</reference>
<sequence>MHHTSSTIVSFEGVDLQKPLLGISQIDGHLHSYERPICPPSPVPYWPPSPISYWPTKPSFTWPPSPTLYWPPSPVPYWPTKLISFGPLSLSRDRLLRNGQLLCSPFGQRPSPWDWSSPDPPFIKTLSNGN</sequence>
<organism evidence="1 2">
    <name type="scientific">Vigna unguiculata</name>
    <name type="common">Cowpea</name>
    <dbReference type="NCBI Taxonomy" id="3917"/>
    <lineage>
        <taxon>Eukaryota</taxon>
        <taxon>Viridiplantae</taxon>
        <taxon>Streptophyta</taxon>
        <taxon>Embryophyta</taxon>
        <taxon>Tracheophyta</taxon>
        <taxon>Spermatophyta</taxon>
        <taxon>Magnoliopsida</taxon>
        <taxon>eudicotyledons</taxon>
        <taxon>Gunneridae</taxon>
        <taxon>Pentapetalae</taxon>
        <taxon>rosids</taxon>
        <taxon>fabids</taxon>
        <taxon>Fabales</taxon>
        <taxon>Fabaceae</taxon>
        <taxon>Papilionoideae</taxon>
        <taxon>50 kb inversion clade</taxon>
        <taxon>NPAAA clade</taxon>
        <taxon>indigoferoid/millettioid clade</taxon>
        <taxon>Phaseoleae</taxon>
        <taxon>Vigna</taxon>
    </lineage>
</organism>
<dbReference type="Proteomes" id="UP000501690">
    <property type="component" value="Linkage Group LG4"/>
</dbReference>
<protein>
    <submittedName>
        <fullName evidence="1">Uncharacterized protein</fullName>
    </submittedName>
</protein>
<proteinExistence type="predicted"/>
<gene>
    <name evidence="1" type="ORF">DEO72_LG4g1232</name>
</gene>
<dbReference type="AlphaFoldDB" id="A0A4D6LP02"/>
<accession>A0A4D6LP02</accession>